<dbReference type="EMBL" id="JAQQXP010000003">
    <property type="protein sequence ID" value="MDC8832555.1"/>
    <property type="molecule type" value="Genomic_DNA"/>
</dbReference>
<reference evidence="1 2" key="1">
    <citation type="submission" date="2022-10" db="EMBL/GenBank/DDBJ databases">
        <title>Alteromonas sp. chi3 Genome sequencing.</title>
        <authorList>
            <person name="Park S."/>
        </authorList>
    </citation>
    <scope>NUCLEOTIDE SEQUENCE [LARGE SCALE GENOMIC DNA]</scope>
    <source>
        <strain evidence="2">chi3</strain>
    </source>
</reference>
<dbReference type="Proteomes" id="UP001218788">
    <property type="component" value="Unassembled WGS sequence"/>
</dbReference>
<protein>
    <recommendedName>
        <fullName evidence="3">STAS/SEC14 domain-containing protein</fullName>
    </recommendedName>
</protein>
<organism evidence="1 2">
    <name type="scientific">Alteromonas gilva</name>
    <dbReference type="NCBI Taxonomy" id="2987522"/>
    <lineage>
        <taxon>Bacteria</taxon>
        <taxon>Pseudomonadati</taxon>
        <taxon>Pseudomonadota</taxon>
        <taxon>Gammaproteobacteria</taxon>
        <taxon>Alteromonadales</taxon>
        <taxon>Alteromonadaceae</taxon>
        <taxon>Alteromonas/Salinimonas group</taxon>
        <taxon>Alteromonas</taxon>
    </lineage>
</organism>
<accession>A0ABT5L675</accession>
<name>A0ABT5L675_9ALTE</name>
<keyword evidence="2" id="KW-1185">Reference proteome</keyword>
<evidence type="ECO:0000313" key="1">
    <source>
        <dbReference type="EMBL" id="MDC8832555.1"/>
    </source>
</evidence>
<evidence type="ECO:0000313" key="2">
    <source>
        <dbReference type="Proteomes" id="UP001218788"/>
    </source>
</evidence>
<gene>
    <name evidence="1" type="ORF">OIK42_17515</name>
</gene>
<evidence type="ECO:0008006" key="3">
    <source>
        <dbReference type="Google" id="ProtNLM"/>
    </source>
</evidence>
<dbReference type="RefSeq" id="WP_273642384.1">
    <property type="nucleotide sequence ID" value="NZ_JAQQXP010000003.1"/>
</dbReference>
<comment type="caution">
    <text evidence="1">The sequence shown here is derived from an EMBL/GenBank/DDBJ whole genome shotgun (WGS) entry which is preliminary data.</text>
</comment>
<proteinExistence type="predicted"/>
<sequence length="140" mass="16026">MTTNGGYRLWTTGNILHARVHGIWNGRIATAYNREFMVAALPLSNKPWAHMVYLDQWVLGTPEIEPVIKELAGWCAEHQLVCAAHVYSDNMLKEYQLNKMLKNAPGAFELQHFTSFQTAQQWLSTHNFYVSENDLTTISD</sequence>